<gene>
    <name evidence="8" type="ORF">A3F34_01030</name>
</gene>
<dbReference type="Proteomes" id="UP000179024">
    <property type="component" value="Unassembled WGS sequence"/>
</dbReference>
<keyword evidence="4" id="KW-0479">Metal-binding</keyword>
<dbReference type="GO" id="GO:0006364">
    <property type="term" value="P:rRNA processing"/>
    <property type="evidence" value="ECO:0007669"/>
    <property type="project" value="InterPro"/>
</dbReference>
<evidence type="ECO:0000256" key="5">
    <source>
        <dbReference type="ARBA" id="ARBA00022759"/>
    </source>
</evidence>
<dbReference type="Gene3D" id="3.40.390.30">
    <property type="entry name" value="Metalloproteases ('zincins'), catalytic domain"/>
    <property type="match status" value="1"/>
</dbReference>
<dbReference type="Pfam" id="PF02130">
    <property type="entry name" value="YbeY"/>
    <property type="match status" value="1"/>
</dbReference>
<evidence type="ECO:0000256" key="7">
    <source>
        <dbReference type="ARBA" id="ARBA00022833"/>
    </source>
</evidence>
<keyword evidence="3" id="KW-0540">Nuclease</keyword>
<dbReference type="GO" id="GO:0004222">
    <property type="term" value="F:metalloendopeptidase activity"/>
    <property type="evidence" value="ECO:0007669"/>
    <property type="project" value="InterPro"/>
</dbReference>
<keyword evidence="5" id="KW-0255">Endonuclease</keyword>
<dbReference type="InterPro" id="IPR002036">
    <property type="entry name" value="YbeY"/>
</dbReference>
<protein>
    <recommendedName>
        <fullName evidence="10">rRNA maturation RNase YbeY</fullName>
    </recommendedName>
</protein>
<dbReference type="GO" id="GO:0004519">
    <property type="term" value="F:endonuclease activity"/>
    <property type="evidence" value="ECO:0007669"/>
    <property type="project" value="UniProtKB-KW"/>
</dbReference>
<evidence type="ECO:0000256" key="2">
    <source>
        <dbReference type="ARBA" id="ARBA00010875"/>
    </source>
</evidence>
<comment type="similarity">
    <text evidence="2">Belongs to the endoribonuclease YbeY family.</text>
</comment>
<evidence type="ECO:0000313" key="9">
    <source>
        <dbReference type="Proteomes" id="UP000179024"/>
    </source>
</evidence>
<evidence type="ECO:0000256" key="6">
    <source>
        <dbReference type="ARBA" id="ARBA00022801"/>
    </source>
</evidence>
<evidence type="ECO:0000256" key="1">
    <source>
        <dbReference type="ARBA" id="ARBA00001947"/>
    </source>
</evidence>
<organism evidence="8 9">
    <name type="scientific">Candidatus Roizmanbacteria bacterium RIFCSPHIGHO2_12_FULL_44_10</name>
    <dbReference type="NCBI Taxonomy" id="1802054"/>
    <lineage>
        <taxon>Bacteria</taxon>
        <taxon>Candidatus Roizmaniibacteriota</taxon>
    </lineage>
</organism>
<sequence length="113" mass="12702">MVKIFTTSRYRVNRADIVPVAEAYLKKHDADSEMGINIILVGTRKMKAITKSYKNEDEALPVLAFPYHEEGLLGEIFLCYPQVILLAAERDKSVDETVVKLVLHGIDNLLRAG</sequence>
<dbReference type="GO" id="GO:0046872">
    <property type="term" value="F:metal ion binding"/>
    <property type="evidence" value="ECO:0007669"/>
    <property type="project" value="UniProtKB-KW"/>
</dbReference>
<dbReference type="SUPFAM" id="SSF55486">
    <property type="entry name" value="Metalloproteases ('zincins'), catalytic domain"/>
    <property type="match status" value="1"/>
</dbReference>
<evidence type="ECO:0008006" key="10">
    <source>
        <dbReference type="Google" id="ProtNLM"/>
    </source>
</evidence>
<dbReference type="AlphaFoldDB" id="A0A1F7I6G8"/>
<reference evidence="8 9" key="1">
    <citation type="journal article" date="2016" name="Nat. Commun.">
        <title>Thousands of microbial genomes shed light on interconnected biogeochemical processes in an aquifer system.</title>
        <authorList>
            <person name="Anantharaman K."/>
            <person name="Brown C.T."/>
            <person name="Hug L.A."/>
            <person name="Sharon I."/>
            <person name="Castelle C.J."/>
            <person name="Probst A.J."/>
            <person name="Thomas B.C."/>
            <person name="Singh A."/>
            <person name="Wilkins M.J."/>
            <person name="Karaoz U."/>
            <person name="Brodie E.L."/>
            <person name="Williams K.H."/>
            <person name="Hubbard S.S."/>
            <person name="Banfield J.F."/>
        </authorList>
    </citation>
    <scope>NUCLEOTIDE SEQUENCE [LARGE SCALE GENOMIC DNA]</scope>
</reference>
<evidence type="ECO:0000313" key="8">
    <source>
        <dbReference type="EMBL" id="OGK38974.1"/>
    </source>
</evidence>
<evidence type="ECO:0000256" key="4">
    <source>
        <dbReference type="ARBA" id="ARBA00022723"/>
    </source>
</evidence>
<dbReference type="InterPro" id="IPR023091">
    <property type="entry name" value="MetalPrtase_cat_dom_sf_prd"/>
</dbReference>
<name>A0A1F7I6G8_9BACT</name>
<evidence type="ECO:0000256" key="3">
    <source>
        <dbReference type="ARBA" id="ARBA00022722"/>
    </source>
</evidence>
<dbReference type="EMBL" id="MGAE01000033">
    <property type="protein sequence ID" value="OGK38974.1"/>
    <property type="molecule type" value="Genomic_DNA"/>
</dbReference>
<dbReference type="NCBIfam" id="TIGR00043">
    <property type="entry name" value="rRNA maturation RNase YbeY"/>
    <property type="match status" value="1"/>
</dbReference>
<proteinExistence type="inferred from homology"/>
<comment type="cofactor">
    <cofactor evidence="1">
        <name>Zn(2+)</name>
        <dbReference type="ChEBI" id="CHEBI:29105"/>
    </cofactor>
</comment>
<keyword evidence="6" id="KW-0378">Hydrolase</keyword>
<keyword evidence="7" id="KW-0862">Zinc</keyword>
<comment type="caution">
    <text evidence="8">The sequence shown here is derived from an EMBL/GenBank/DDBJ whole genome shotgun (WGS) entry which is preliminary data.</text>
</comment>
<accession>A0A1F7I6G8</accession>